<dbReference type="EMBL" id="JACHMY010000001">
    <property type="protein sequence ID" value="MBB5835749.1"/>
    <property type="molecule type" value="Genomic_DNA"/>
</dbReference>
<proteinExistence type="predicted"/>
<evidence type="ECO:0000313" key="2">
    <source>
        <dbReference type="Proteomes" id="UP000549971"/>
    </source>
</evidence>
<protein>
    <submittedName>
        <fullName evidence="1">NAD(P)-dependent dehydrogenase (Short-subunit alcohol dehydrogenase family)</fullName>
    </submittedName>
</protein>
<gene>
    <name evidence="1" type="ORF">HDA39_002483</name>
</gene>
<organism evidence="1 2">
    <name type="scientific">Kribbella italica</name>
    <dbReference type="NCBI Taxonomy" id="1540520"/>
    <lineage>
        <taxon>Bacteria</taxon>
        <taxon>Bacillati</taxon>
        <taxon>Actinomycetota</taxon>
        <taxon>Actinomycetes</taxon>
        <taxon>Propionibacteriales</taxon>
        <taxon>Kribbellaceae</taxon>
        <taxon>Kribbella</taxon>
    </lineage>
</organism>
<dbReference type="RefSeq" id="WP_184795357.1">
    <property type="nucleotide sequence ID" value="NZ_JACHMY010000001.1"/>
</dbReference>
<dbReference type="Proteomes" id="UP000549971">
    <property type="component" value="Unassembled WGS sequence"/>
</dbReference>
<name>A0A7W9J5G9_9ACTN</name>
<dbReference type="AlphaFoldDB" id="A0A7W9J5G9"/>
<sequence length="68" mass="7484">MDVLVANAGIGEFATLKQTTDAHVDRNFAVRWSARLPAETLLLLAGLEIETLRRHRLDSAETSANHLS</sequence>
<evidence type="ECO:0000313" key="1">
    <source>
        <dbReference type="EMBL" id="MBB5835749.1"/>
    </source>
</evidence>
<comment type="caution">
    <text evidence="1">The sequence shown here is derived from an EMBL/GenBank/DDBJ whole genome shotgun (WGS) entry which is preliminary data.</text>
</comment>
<keyword evidence="2" id="KW-1185">Reference proteome</keyword>
<accession>A0A7W9J5G9</accession>
<reference evidence="1 2" key="1">
    <citation type="submission" date="2020-08" db="EMBL/GenBank/DDBJ databases">
        <title>Sequencing the genomes of 1000 actinobacteria strains.</title>
        <authorList>
            <person name="Klenk H.-P."/>
        </authorList>
    </citation>
    <scope>NUCLEOTIDE SEQUENCE [LARGE SCALE GENOMIC DNA]</scope>
    <source>
        <strain evidence="1 2">DSM 28967</strain>
    </source>
</reference>